<organism evidence="8 9">
    <name type="scientific">Hansschlegelia beijingensis</name>
    <dbReference type="NCBI Taxonomy" id="1133344"/>
    <lineage>
        <taxon>Bacteria</taxon>
        <taxon>Pseudomonadati</taxon>
        <taxon>Pseudomonadota</taxon>
        <taxon>Alphaproteobacteria</taxon>
        <taxon>Hyphomicrobiales</taxon>
        <taxon>Methylopilaceae</taxon>
        <taxon>Hansschlegelia</taxon>
    </lineage>
</organism>
<dbReference type="PANTHER" id="PTHR30011:SF16">
    <property type="entry name" value="C2H2 FINGER DOMAIN TRANSCRIPTION FACTOR (EUROFUNG)-RELATED"/>
    <property type="match status" value="1"/>
</dbReference>
<keyword evidence="3 8" id="KW-0560">Oxidoreductase</keyword>
<dbReference type="NCBIfam" id="TIGR03860">
    <property type="entry name" value="FMN_nitrolo"/>
    <property type="match status" value="1"/>
</dbReference>
<evidence type="ECO:0000259" key="7">
    <source>
        <dbReference type="Pfam" id="PF00296"/>
    </source>
</evidence>
<feature type="domain" description="Luciferase-like" evidence="7">
    <location>
        <begin position="52"/>
        <end position="413"/>
    </location>
</feature>
<proteinExistence type="inferred from homology"/>
<feature type="binding site" evidence="6">
    <location>
        <position position="79"/>
    </location>
    <ligand>
        <name>FMN</name>
        <dbReference type="ChEBI" id="CHEBI:58210"/>
    </ligand>
</feature>
<keyword evidence="4 8" id="KW-0503">Monooxygenase</keyword>
<evidence type="ECO:0000256" key="5">
    <source>
        <dbReference type="ARBA" id="ARBA00033748"/>
    </source>
</evidence>
<comment type="caution">
    <text evidence="8">The sequence shown here is derived from an EMBL/GenBank/DDBJ whole genome shotgun (WGS) entry which is preliminary data.</text>
</comment>
<dbReference type="Gene3D" id="3.20.20.30">
    <property type="entry name" value="Luciferase-like domain"/>
    <property type="match status" value="1"/>
</dbReference>
<dbReference type="PANTHER" id="PTHR30011">
    <property type="entry name" value="ALKANESULFONATE MONOOXYGENASE-RELATED"/>
    <property type="match status" value="1"/>
</dbReference>
<accession>A0A7W6D947</accession>
<feature type="binding site" evidence="6">
    <location>
        <position position="179"/>
    </location>
    <ligand>
        <name>FMN</name>
        <dbReference type="ChEBI" id="CHEBI:58210"/>
    </ligand>
</feature>
<evidence type="ECO:0000313" key="8">
    <source>
        <dbReference type="EMBL" id="MBB3974594.1"/>
    </source>
</evidence>
<feature type="binding site" evidence="6">
    <location>
        <position position="251"/>
    </location>
    <ligand>
        <name>FMN</name>
        <dbReference type="ChEBI" id="CHEBI:58210"/>
    </ligand>
</feature>
<protein>
    <submittedName>
        <fullName evidence="8">Alkanesulfonate monooxygenase</fullName>
        <ecNumber evidence="8">1.14.14.5</ecNumber>
    </submittedName>
</protein>
<reference evidence="8 9" key="1">
    <citation type="submission" date="2020-08" db="EMBL/GenBank/DDBJ databases">
        <title>Genomic Encyclopedia of Type Strains, Phase IV (KMG-IV): sequencing the most valuable type-strain genomes for metagenomic binning, comparative biology and taxonomic classification.</title>
        <authorList>
            <person name="Goeker M."/>
        </authorList>
    </citation>
    <scope>NUCLEOTIDE SEQUENCE [LARGE SCALE GENOMIC DNA]</scope>
    <source>
        <strain evidence="8 9">DSM 25481</strain>
    </source>
</reference>
<dbReference type="EC" id="1.14.14.5" evidence="8"/>
<dbReference type="InterPro" id="IPR016215">
    <property type="entry name" value="NTA_MOA"/>
</dbReference>
<dbReference type="InterPro" id="IPR011251">
    <property type="entry name" value="Luciferase-like_dom"/>
</dbReference>
<feature type="binding site" evidence="6">
    <location>
        <position position="125"/>
    </location>
    <ligand>
        <name>FMN</name>
        <dbReference type="ChEBI" id="CHEBI:58210"/>
    </ligand>
</feature>
<evidence type="ECO:0000256" key="3">
    <source>
        <dbReference type="ARBA" id="ARBA00023002"/>
    </source>
</evidence>
<keyword evidence="1 6" id="KW-0285">Flavoprotein</keyword>
<evidence type="ECO:0000313" key="9">
    <source>
        <dbReference type="Proteomes" id="UP000528964"/>
    </source>
</evidence>
<dbReference type="EMBL" id="JACIDR010000007">
    <property type="protein sequence ID" value="MBB3974594.1"/>
    <property type="molecule type" value="Genomic_DNA"/>
</dbReference>
<sequence length="485" mass="53539">MPRALSPPDRPIQVTNERHPAMSKQIRLNAFVMNCIGHQSMGMWRHPRDESRRYRTLDYWTNIARTLERGLFDGLFIADVLGVNDVYGGDASAAIRSAAQIPINDPLMLVSAMAGATSHLGFGVTCSLTYETPFVFARRMSTLDHLTGGRIGWNIVTGYLDSAARAAGMRKQVAHDERYDMAEDYMAVVYKLWEASWDEDAIVCDRETAVFADPAKIRVIRHDGPYFQIEAMHLCEPSPQRTPVLYQAGASPKGMGFATRHAECIFINGPSRHVIAGYVRRLREALVARGRAPDSVLIFNMLTVIVAETDAEAEAKLAEYRQYVSREGAFALLSGWSGLDFSQLDPEEQVRHVRTDSMQTAIDRFSAANPDKTWTVGEMADFSGIGGAGPVIAGSPQTIADELEGWMEATGVDGFNLAYTVMPECYVDFVDLVVPELRKRGVYKQDYAEGTLREKLFLAGPRIGAGHPAAEIRALKGQAPALQDA</sequence>
<dbReference type="Pfam" id="PF00296">
    <property type="entry name" value="Bac_luciferase"/>
    <property type="match status" value="1"/>
</dbReference>
<name>A0A7W6D947_9HYPH</name>
<keyword evidence="9" id="KW-1185">Reference proteome</keyword>
<dbReference type="PIRSF" id="PIRSF000337">
    <property type="entry name" value="NTA_MOA"/>
    <property type="match status" value="1"/>
</dbReference>
<dbReference type="InterPro" id="IPR036661">
    <property type="entry name" value="Luciferase-like_sf"/>
</dbReference>
<feature type="binding site" evidence="6">
    <location>
        <position position="175"/>
    </location>
    <ligand>
        <name>FMN</name>
        <dbReference type="ChEBI" id="CHEBI:58210"/>
    </ligand>
</feature>
<dbReference type="AlphaFoldDB" id="A0A7W6D947"/>
<dbReference type="Proteomes" id="UP000528964">
    <property type="component" value="Unassembled WGS sequence"/>
</dbReference>
<evidence type="ECO:0000256" key="4">
    <source>
        <dbReference type="ARBA" id="ARBA00023033"/>
    </source>
</evidence>
<keyword evidence="2 6" id="KW-0288">FMN</keyword>
<dbReference type="GO" id="GO:0008726">
    <property type="term" value="F:alkanesulfonate monooxygenase activity"/>
    <property type="evidence" value="ECO:0007669"/>
    <property type="project" value="UniProtKB-EC"/>
</dbReference>
<evidence type="ECO:0000256" key="1">
    <source>
        <dbReference type="ARBA" id="ARBA00022630"/>
    </source>
</evidence>
<gene>
    <name evidence="8" type="ORF">GGR24_003281</name>
</gene>
<evidence type="ECO:0000256" key="2">
    <source>
        <dbReference type="ARBA" id="ARBA00022643"/>
    </source>
</evidence>
<comment type="similarity">
    <text evidence="5">Belongs to the NtaA/SnaA/DszA monooxygenase family.</text>
</comment>
<dbReference type="SUPFAM" id="SSF51679">
    <property type="entry name" value="Bacterial luciferase-like"/>
    <property type="match status" value="1"/>
</dbReference>
<evidence type="ECO:0000256" key="6">
    <source>
        <dbReference type="PIRSR" id="PIRSR000337-1"/>
    </source>
</evidence>
<dbReference type="InterPro" id="IPR051260">
    <property type="entry name" value="Diverse_substr_monoxygenases"/>
</dbReference>